<dbReference type="PANTHER" id="PTHR43201">
    <property type="entry name" value="ACYL-COA SYNTHETASE"/>
    <property type="match status" value="1"/>
</dbReference>
<dbReference type="PROSITE" id="PS00455">
    <property type="entry name" value="AMP_BINDING"/>
    <property type="match status" value="1"/>
</dbReference>
<gene>
    <name evidence="4" type="ORF">SAMN04488005_1833</name>
</gene>
<dbReference type="Pfam" id="PF00501">
    <property type="entry name" value="AMP-binding"/>
    <property type="match status" value="1"/>
</dbReference>
<dbReference type="AlphaFoldDB" id="A0A1I6GKY2"/>
<dbReference type="InterPro" id="IPR000873">
    <property type="entry name" value="AMP-dep_synth/lig_dom"/>
</dbReference>
<name>A0A1I6GKY2_9RHOB</name>
<evidence type="ECO:0000259" key="3">
    <source>
        <dbReference type="Pfam" id="PF00501"/>
    </source>
</evidence>
<dbReference type="RefSeq" id="WP_090199197.1">
    <property type="nucleotide sequence ID" value="NZ_FOYP01000001.1"/>
</dbReference>
<accession>A0A1I6GKY2</accession>
<evidence type="ECO:0000313" key="4">
    <source>
        <dbReference type="EMBL" id="SFR42875.1"/>
    </source>
</evidence>
<dbReference type="OrthoDB" id="7433489at2"/>
<evidence type="ECO:0000313" key="5">
    <source>
        <dbReference type="Proteomes" id="UP000199478"/>
    </source>
</evidence>
<protein>
    <submittedName>
        <fullName evidence="4">Acyl-CoA synthetase (AMP-forming)/AMP-acid ligase II</fullName>
    </submittedName>
</protein>
<organism evidence="4 5">
    <name type="scientific">Yoonia tamlensis</name>
    <dbReference type="NCBI Taxonomy" id="390270"/>
    <lineage>
        <taxon>Bacteria</taxon>
        <taxon>Pseudomonadati</taxon>
        <taxon>Pseudomonadota</taxon>
        <taxon>Alphaproteobacteria</taxon>
        <taxon>Rhodobacterales</taxon>
        <taxon>Paracoccaceae</taxon>
        <taxon>Yoonia</taxon>
    </lineage>
</organism>
<keyword evidence="2 4" id="KW-0436">Ligase</keyword>
<dbReference type="Gene3D" id="3.40.50.12780">
    <property type="entry name" value="N-terminal domain of ligase-like"/>
    <property type="match status" value="1"/>
</dbReference>
<dbReference type="Gene3D" id="3.30.300.30">
    <property type="match status" value="1"/>
</dbReference>
<sequence>MGNDKNIGVAFLEAAARNPDLLAIVTADYMLNYTQLARLAKSYARNMQIRGVKNGSTVLVETTDVTVAMATVLATALLGARWISYRSYNTLSDLVIPTHRFCALGTPPGPGFVTIDRSWDTSDLPIDAPFVPDAEISLDVPWLYVATSGTTGRPKLIGMGQSTIYRRSIIVADDYRERETVCCCLFDCVAFPFVTRAIATFVNGCTLVYGIDPRHWPRAGVNLVMCSPSHAGQILADVQIRPKIREIHLAGARLPDALAARLFDSFETVIDLYASSESNRSYKNIKRRNADGTVTTIGQPLDSQVQIVDADGGPCPQGVEGIVRVKNPYLATGYLNNPTAQRASFRDGWFYPGDIAYWSPENALVTVSRTDDVINLGGVKVNAVMIDGLIQSVDGVADGLCFRSPFEHEPNLLMCAIVPAEGQALATLSDQLSATFEKHLKPAERPKRVVVMDAIPRAHDGGAQRWLCVQKYEKMHTG</sequence>
<dbReference type="STRING" id="390270.SAMN04488005_1833"/>
<dbReference type="InterPro" id="IPR042099">
    <property type="entry name" value="ANL_N_sf"/>
</dbReference>
<evidence type="ECO:0000256" key="1">
    <source>
        <dbReference type="ARBA" id="ARBA00006432"/>
    </source>
</evidence>
<dbReference type="GO" id="GO:0006631">
    <property type="term" value="P:fatty acid metabolic process"/>
    <property type="evidence" value="ECO:0007669"/>
    <property type="project" value="TreeGrafter"/>
</dbReference>
<dbReference type="InterPro" id="IPR020845">
    <property type="entry name" value="AMP-binding_CS"/>
</dbReference>
<evidence type="ECO:0000256" key="2">
    <source>
        <dbReference type="ARBA" id="ARBA00022598"/>
    </source>
</evidence>
<dbReference type="SUPFAM" id="SSF56801">
    <property type="entry name" value="Acetyl-CoA synthetase-like"/>
    <property type="match status" value="1"/>
</dbReference>
<comment type="similarity">
    <text evidence="1">Belongs to the ATP-dependent AMP-binding enzyme family.</text>
</comment>
<keyword evidence="5" id="KW-1185">Reference proteome</keyword>
<proteinExistence type="inferred from homology"/>
<feature type="domain" description="AMP-dependent synthetase/ligase" evidence="3">
    <location>
        <begin position="135"/>
        <end position="335"/>
    </location>
</feature>
<dbReference type="Proteomes" id="UP000199478">
    <property type="component" value="Unassembled WGS sequence"/>
</dbReference>
<dbReference type="EMBL" id="FOYP01000001">
    <property type="protein sequence ID" value="SFR42875.1"/>
    <property type="molecule type" value="Genomic_DNA"/>
</dbReference>
<dbReference type="CDD" id="cd04433">
    <property type="entry name" value="AFD_class_I"/>
    <property type="match status" value="1"/>
</dbReference>
<dbReference type="GO" id="GO:0031956">
    <property type="term" value="F:medium-chain fatty acid-CoA ligase activity"/>
    <property type="evidence" value="ECO:0007669"/>
    <property type="project" value="TreeGrafter"/>
</dbReference>
<reference evidence="5" key="1">
    <citation type="submission" date="2016-10" db="EMBL/GenBank/DDBJ databases">
        <authorList>
            <person name="Varghese N."/>
            <person name="Submissions S."/>
        </authorList>
    </citation>
    <scope>NUCLEOTIDE SEQUENCE [LARGE SCALE GENOMIC DNA]</scope>
    <source>
        <strain evidence="5">DSM 26879</strain>
    </source>
</reference>
<dbReference type="PANTHER" id="PTHR43201:SF5">
    <property type="entry name" value="MEDIUM-CHAIN ACYL-COA LIGASE ACSF2, MITOCHONDRIAL"/>
    <property type="match status" value="1"/>
</dbReference>
<dbReference type="InterPro" id="IPR045851">
    <property type="entry name" value="AMP-bd_C_sf"/>
</dbReference>